<proteinExistence type="predicted"/>
<dbReference type="PANTHER" id="PTHR35610">
    <property type="entry name" value="3-ISOPROPYLMALATE DEHYDRATASE-RELATED"/>
    <property type="match status" value="1"/>
</dbReference>
<reference evidence="2 3" key="1">
    <citation type="journal article" date="2019" name="Int. J. Syst. Evol. Microbiol.">
        <title>The Global Catalogue of Microorganisms (GCM) 10K type strain sequencing project: providing services to taxonomists for standard genome sequencing and annotation.</title>
        <authorList>
            <consortium name="The Broad Institute Genomics Platform"/>
            <consortium name="The Broad Institute Genome Sequencing Center for Infectious Disease"/>
            <person name="Wu L."/>
            <person name="Ma J."/>
        </authorList>
    </citation>
    <scope>NUCLEOTIDE SEQUENCE [LARGE SCALE GENOMIC DNA]</scope>
    <source>
        <strain evidence="2 3">DSM 29988</strain>
    </source>
</reference>
<name>A0ABD5ZE67_9EURY</name>
<dbReference type="RefSeq" id="WP_390222835.1">
    <property type="nucleotide sequence ID" value="NZ_JBHTAA010000005.1"/>
</dbReference>
<dbReference type="Gene3D" id="3.40.50.10900">
    <property type="entry name" value="PAC-like subunit"/>
    <property type="match status" value="1"/>
</dbReference>
<dbReference type="Proteomes" id="UP001596481">
    <property type="component" value="Unassembled WGS sequence"/>
</dbReference>
<dbReference type="InterPro" id="IPR038389">
    <property type="entry name" value="PSMG2_sf"/>
</dbReference>
<comment type="caution">
    <text evidence="2">The sequence shown here is derived from an EMBL/GenBank/DDBJ whole genome shotgun (WGS) entry which is preliminary data.</text>
</comment>
<dbReference type="EMBL" id="JBHTAA010000005">
    <property type="protein sequence ID" value="MFC7203496.1"/>
    <property type="molecule type" value="Genomic_DNA"/>
</dbReference>
<gene>
    <name evidence="2" type="ORF">ACFQJC_08225</name>
</gene>
<dbReference type="SUPFAM" id="SSF159659">
    <property type="entry name" value="Cgl1923-like"/>
    <property type="match status" value="1"/>
</dbReference>
<evidence type="ECO:0000313" key="3">
    <source>
        <dbReference type="Proteomes" id="UP001596481"/>
    </source>
</evidence>
<dbReference type="Pfam" id="PF09754">
    <property type="entry name" value="PAC2"/>
    <property type="match status" value="1"/>
</dbReference>
<feature type="coiled-coil region" evidence="1">
    <location>
        <begin position="210"/>
        <end position="240"/>
    </location>
</feature>
<accession>A0ABD5ZE67</accession>
<dbReference type="GO" id="GO:0000502">
    <property type="term" value="C:proteasome complex"/>
    <property type="evidence" value="ECO:0007669"/>
    <property type="project" value="UniProtKB-KW"/>
</dbReference>
<keyword evidence="1" id="KW-0175">Coiled coil</keyword>
<organism evidence="2 3">
    <name type="scientific">Haloferax namakaokahaiae</name>
    <dbReference type="NCBI Taxonomy" id="1748331"/>
    <lineage>
        <taxon>Archaea</taxon>
        <taxon>Methanobacteriati</taxon>
        <taxon>Methanobacteriota</taxon>
        <taxon>Stenosarchaea group</taxon>
        <taxon>Halobacteria</taxon>
        <taxon>Halobacteriales</taxon>
        <taxon>Haloferacaceae</taxon>
        <taxon>Haloferax</taxon>
    </lineage>
</organism>
<protein>
    <submittedName>
        <fullName evidence="2">Proteasome assembly chaperone family protein</fullName>
    </submittedName>
</protein>
<evidence type="ECO:0000313" key="2">
    <source>
        <dbReference type="EMBL" id="MFC7203496.1"/>
    </source>
</evidence>
<dbReference type="PANTHER" id="PTHR35610:SF8">
    <property type="entry name" value="3-ISOPROPYLMALATE DEHYDRATASE"/>
    <property type="match status" value="1"/>
</dbReference>
<dbReference type="InterPro" id="IPR019151">
    <property type="entry name" value="Proteasome_assmbl_chaperone_2"/>
</dbReference>
<keyword evidence="2" id="KW-0647">Proteasome</keyword>
<dbReference type="AlphaFoldDB" id="A0ABD5ZE67"/>
<sequence length="248" mass="26721">MAHIRVLEPDLSEQFSSPTLVEGFPGVGLVGKIAADHLIEAFDMVHYGDVHCTGVPHVAVYLAGDSELHSPVRLYGDPERDLLVLQSDIPVRPDAATDIATCLGSWFEEFDVTPIFLSGIPRESTDGEPKLFGVGTNGATGRLEDAGIDVPDEAGLISGPTGALLSHAVESERPSLGLIVESDPRFPDPEAARIVIQRGIEPLTGIDVPVDELVNRATEIRQAKEQLAKQVQQADEESTQAQPLRMYQ</sequence>
<keyword evidence="3" id="KW-1185">Reference proteome</keyword>
<evidence type="ECO:0000256" key="1">
    <source>
        <dbReference type="SAM" id="Coils"/>
    </source>
</evidence>